<evidence type="ECO:0000259" key="3">
    <source>
        <dbReference type="Pfam" id="PF24883"/>
    </source>
</evidence>
<dbReference type="PROSITE" id="PS50297">
    <property type="entry name" value="ANK_REP_REGION"/>
    <property type="match status" value="1"/>
</dbReference>
<comment type="caution">
    <text evidence="4">The sequence shown here is derived from an EMBL/GenBank/DDBJ whole genome shotgun (WGS) entry which is preliminary data.</text>
</comment>
<accession>A0AAD9Y2U3</accession>
<evidence type="ECO:0000256" key="1">
    <source>
        <dbReference type="ARBA" id="ARBA00022737"/>
    </source>
</evidence>
<reference evidence="4" key="1">
    <citation type="submission" date="2023-02" db="EMBL/GenBank/DDBJ databases">
        <title>Colletotrichum kahawae CIFC_Que2 genome sequencing and assembly.</title>
        <authorList>
            <person name="Baroncelli R."/>
        </authorList>
    </citation>
    <scope>NUCLEOTIDE SEQUENCE</scope>
    <source>
        <strain evidence="4">CIFC_Que2</strain>
    </source>
</reference>
<feature type="repeat" description="ANK" evidence="2">
    <location>
        <begin position="712"/>
        <end position="744"/>
    </location>
</feature>
<protein>
    <recommendedName>
        <fullName evidence="3">Nephrocystin 3-like N-terminal domain-containing protein</fullName>
    </recommendedName>
</protein>
<dbReference type="SMART" id="SM00248">
    <property type="entry name" value="ANK"/>
    <property type="match status" value="6"/>
</dbReference>
<dbReference type="InterPro" id="IPR027417">
    <property type="entry name" value="P-loop_NTPase"/>
</dbReference>
<dbReference type="InterPro" id="IPR036770">
    <property type="entry name" value="Ankyrin_rpt-contain_sf"/>
</dbReference>
<dbReference type="Gene3D" id="1.25.40.20">
    <property type="entry name" value="Ankyrin repeat-containing domain"/>
    <property type="match status" value="3"/>
</dbReference>
<dbReference type="PANTHER" id="PTHR10039">
    <property type="entry name" value="AMELOGENIN"/>
    <property type="match status" value="1"/>
</dbReference>
<dbReference type="InterPro" id="IPR056884">
    <property type="entry name" value="NPHP3-like_N"/>
</dbReference>
<gene>
    <name evidence="4" type="ORF">CKAH01_01940</name>
</gene>
<dbReference type="Gene3D" id="3.40.50.300">
    <property type="entry name" value="P-loop containing nucleotide triphosphate hydrolases"/>
    <property type="match status" value="1"/>
</dbReference>
<dbReference type="Proteomes" id="UP001281614">
    <property type="component" value="Unassembled WGS sequence"/>
</dbReference>
<evidence type="ECO:0000313" key="4">
    <source>
        <dbReference type="EMBL" id="KAK2735559.1"/>
    </source>
</evidence>
<keyword evidence="2" id="KW-0040">ANK repeat</keyword>
<sequence>MFRALTENLEFISRLITRHTISEAIYALHSTFISEQLRTSLKRLYALILAFLAKAIKHLDAPGWKRVVRSTFKTSKLFEIQEIVSMDSEVDKLFSLVAEERSIASDEEVSKALQLLEHMETPIADLIKGNIAVQQEKKQEEWEHFLSWLSPLDFYAQHRDVSNRRLPNSAEWIVEHRDVAKWRDPTTSSMLLIYGREGVGKSMLASKIIDSLSQDQTSTDSKTAYFYCKRSAAEPERQCPRQIMANLLRQVAVKDNQNMTGSQAVLFQHFKDRQKEVKEQGFRLPGLQIQESTERIQETKDLGSIFIVIDALDELEEMDRPALVEALSSLVHNAQYVVKVLVTGRDDPQIVRLLSGAYQIRIQPHDNDRDMAPFIQHNIDKLKKSRAGVLGQELSEGFEKRLSSCIQQKADGMFLWVKLQLERISLAETEPDALGLLETLPPDLSATYEDILSRVASSGPNSSRICADVFKWLLYAKETLTIGALLLAVLSKKETLSNNIDESSLLRICRNLIMVDDSSEQVTFAHSTIREFLLSRPEFDPQICHASIITRCLYLRAHETTGDRSTLPQPEAQFQRYATLYWALHYRDISSTTSRELSDRIFGFVLNEDKTPTVDFKFWLQDAYYWSSDLPGEDPLRRDFYALESSSSTPLFLACAFNLHSLMVHMDTPRFDWNQPNKRGHTGLYIASLFGHMCIVDFLIGKGANADAKCGRYGSPLYAACFHGHAQIAAKLVENGTDTQRRERIFVSALDAAAKGGNEAVARVIVEHDAPKLDQERMNSTIAIAGHSGFIDVVNLLQTMRRDQAQSMARHLGEMVQRGQVRQLERFLKDNPASNELLPSDSVATAALHGHSSMVAFCIQVGLSIESKGQFGTPLCAASLKGHQEIVELLLDLRADTTDGEALDAASRKGHLSIVQILVGAANSDIDKHDHNLQRALSGACLFGHLDVVKQLVQAGANISKAQASFRIMEAASDHSRWGVVAFLREAAKDVYYREPDVPDEVPILDPFYGA</sequence>
<dbReference type="PANTHER" id="PTHR10039:SF16">
    <property type="entry name" value="GPI INOSITOL-DEACYLASE"/>
    <property type="match status" value="1"/>
</dbReference>
<dbReference type="InterPro" id="IPR002110">
    <property type="entry name" value="Ankyrin_rpt"/>
</dbReference>
<dbReference type="PROSITE" id="PS50088">
    <property type="entry name" value="ANK_REPEAT"/>
    <property type="match status" value="2"/>
</dbReference>
<evidence type="ECO:0000256" key="2">
    <source>
        <dbReference type="PROSITE-ProRule" id="PRU00023"/>
    </source>
</evidence>
<keyword evidence="1" id="KW-0677">Repeat</keyword>
<dbReference type="Pfam" id="PF12796">
    <property type="entry name" value="Ank_2"/>
    <property type="match status" value="2"/>
</dbReference>
<name>A0AAD9Y2U3_COLKA</name>
<proteinExistence type="predicted"/>
<dbReference type="SUPFAM" id="SSF48403">
    <property type="entry name" value="Ankyrin repeat"/>
    <property type="match status" value="1"/>
</dbReference>
<evidence type="ECO:0000313" key="5">
    <source>
        <dbReference type="Proteomes" id="UP001281614"/>
    </source>
</evidence>
<dbReference type="AlphaFoldDB" id="A0AAD9Y2U3"/>
<dbReference type="SUPFAM" id="SSF52540">
    <property type="entry name" value="P-loop containing nucleoside triphosphate hydrolases"/>
    <property type="match status" value="1"/>
</dbReference>
<feature type="repeat" description="ANK" evidence="2">
    <location>
        <begin position="679"/>
        <end position="711"/>
    </location>
</feature>
<organism evidence="4 5">
    <name type="scientific">Colletotrichum kahawae</name>
    <name type="common">Coffee berry disease fungus</name>
    <dbReference type="NCBI Taxonomy" id="34407"/>
    <lineage>
        <taxon>Eukaryota</taxon>
        <taxon>Fungi</taxon>
        <taxon>Dikarya</taxon>
        <taxon>Ascomycota</taxon>
        <taxon>Pezizomycotina</taxon>
        <taxon>Sordariomycetes</taxon>
        <taxon>Hypocreomycetidae</taxon>
        <taxon>Glomerellales</taxon>
        <taxon>Glomerellaceae</taxon>
        <taxon>Colletotrichum</taxon>
        <taxon>Colletotrichum gloeosporioides species complex</taxon>
    </lineage>
</organism>
<feature type="domain" description="Nephrocystin 3-like N-terminal" evidence="3">
    <location>
        <begin position="169"/>
        <end position="345"/>
    </location>
</feature>
<keyword evidence="5" id="KW-1185">Reference proteome</keyword>
<dbReference type="EMBL" id="VYYT01000444">
    <property type="protein sequence ID" value="KAK2735559.1"/>
    <property type="molecule type" value="Genomic_DNA"/>
</dbReference>
<dbReference type="Pfam" id="PF24883">
    <property type="entry name" value="NPHP3_N"/>
    <property type="match status" value="1"/>
</dbReference>